<dbReference type="AlphaFoldDB" id="A0A803Q7R2"/>
<evidence type="ECO:0000256" key="1">
    <source>
        <dbReference type="SAM" id="MobiDB-lite"/>
    </source>
</evidence>
<reference evidence="2" key="2">
    <citation type="submission" date="2021-03" db="UniProtKB">
        <authorList>
            <consortium name="EnsemblPlants"/>
        </authorList>
    </citation>
    <scope>IDENTIFICATION</scope>
</reference>
<proteinExistence type="predicted"/>
<evidence type="ECO:0000313" key="2">
    <source>
        <dbReference type="EnsemblPlants" id="cds.evm.model.08.1140"/>
    </source>
</evidence>
<name>A0A803Q7R2_CANSA</name>
<sequence length="128" mass="14889">MRHARHKRDSTKYCRFRKDIGHTTEECRQLKDEIESLISQGYFRQYVRNQGNEPNQANNPRLQPPPIEGKDILVIFGGPHLVGKSNNAQKRYINEVKNEQPSFAPKPLKKEMSNEPPIIFSEEDTKDV</sequence>
<protein>
    <submittedName>
        <fullName evidence="2">Uncharacterized protein</fullName>
    </submittedName>
</protein>
<dbReference type="Gramene" id="evm.model.08.1140">
    <property type="protein sequence ID" value="cds.evm.model.08.1140"/>
    <property type="gene ID" value="evm.TU.08.1140"/>
</dbReference>
<feature type="compositionally biased region" description="Polar residues" evidence="1">
    <location>
        <begin position="48"/>
        <end position="61"/>
    </location>
</feature>
<evidence type="ECO:0000313" key="3">
    <source>
        <dbReference type="Proteomes" id="UP000596661"/>
    </source>
</evidence>
<dbReference type="OMA" id="RIDPPQH"/>
<feature type="region of interest" description="Disordered" evidence="1">
    <location>
        <begin position="48"/>
        <end position="68"/>
    </location>
</feature>
<reference evidence="2" key="1">
    <citation type="submission" date="2018-11" db="EMBL/GenBank/DDBJ databases">
        <authorList>
            <person name="Grassa J C."/>
        </authorList>
    </citation>
    <scope>NUCLEOTIDE SEQUENCE [LARGE SCALE GENOMIC DNA]</scope>
</reference>
<accession>A0A803Q7R2</accession>
<feature type="region of interest" description="Disordered" evidence="1">
    <location>
        <begin position="98"/>
        <end position="128"/>
    </location>
</feature>
<keyword evidence="3" id="KW-1185">Reference proteome</keyword>
<dbReference type="EnsemblPlants" id="evm.model.08.1140">
    <property type="protein sequence ID" value="cds.evm.model.08.1140"/>
    <property type="gene ID" value="evm.TU.08.1140"/>
</dbReference>
<dbReference type="Proteomes" id="UP000596661">
    <property type="component" value="Chromosome 8"/>
</dbReference>
<dbReference type="EMBL" id="UZAU01000705">
    <property type="status" value="NOT_ANNOTATED_CDS"/>
    <property type="molecule type" value="Genomic_DNA"/>
</dbReference>
<organism evidence="2 3">
    <name type="scientific">Cannabis sativa</name>
    <name type="common">Hemp</name>
    <name type="synonym">Marijuana</name>
    <dbReference type="NCBI Taxonomy" id="3483"/>
    <lineage>
        <taxon>Eukaryota</taxon>
        <taxon>Viridiplantae</taxon>
        <taxon>Streptophyta</taxon>
        <taxon>Embryophyta</taxon>
        <taxon>Tracheophyta</taxon>
        <taxon>Spermatophyta</taxon>
        <taxon>Magnoliopsida</taxon>
        <taxon>eudicotyledons</taxon>
        <taxon>Gunneridae</taxon>
        <taxon>Pentapetalae</taxon>
        <taxon>rosids</taxon>
        <taxon>fabids</taxon>
        <taxon>Rosales</taxon>
        <taxon>Cannabaceae</taxon>
        <taxon>Cannabis</taxon>
    </lineage>
</organism>